<sequence>TITAMAVSTEDADVLYVADATNVYKTDDAGDSWTDLGAVIDPDSPTDTYLVAITCLAVGYEDEIPHIFVGGDEFTGAGEVFYYQDAPFASTWIDLDVCAPDNSIAIDISDVWGIATSPDFDSDTLVVVVIQSGTQSFVSANVGAGIGTEDWDDLELLDDLAASYVITGATNPVFVGDFDIVDAYELFVGVSGPAHAATDGGVYRITGMTNADDFLLADVDDNIVSLDVVGDLAYVSLLAGTEDTALATGPG</sequence>
<dbReference type="SUPFAM" id="SSF110296">
    <property type="entry name" value="Oligoxyloglucan reducing end-specific cellobiohydrolase"/>
    <property type="match status" value="1"/>
</dbReference>
<feature type="non-terminal residue" evidence="1">
    <location>
        <position position="251"/>
    </location>
</feature>
<dbReference type="EMBL" id="BARU01036787">
    <property type="protein sequence ID" value="GAH80935.1"/>
    <property type="molecule type" value="Genomic_DNA"/>
</dbReference>
<dbReference type="Gene3D" id="2.130.10.10">
    <property type="entry name" value="YVTN repeat-like/Quinoprotein amine dehydrogenase"/>
    <property type="match status" value="1"/>
</dbReference>
<feature type="non-terminal residue" evidence="1">
    <location>
        <position position="1"/>
    </location>
</feature>
<name>X1JHE5_9ZZZZ</name>
<proteinExistence type="predicted"/>
<accession>X1JHE5</accession>
<comment type="caution">
    <text evidence="1">The sequence shown here is derived from an EMBL/GenBank/DDBJ whole genome shotgun (WGS) entry which is preliminary data.</text>
</comment>
<evidence type="ECO:0008006" key="2">
    <source>
        <dbReference type="Google" id="ProtNLM"/>
    </source>
</evidence>
<evidence type="ECO:0000313" key="1">
    <source>
        <dbReference type="EMBL" id="GAH80935.1"/>
    </source>
</evidence>
<dbReference type="InterPro" id="IPR015943">
    <property type="entry name" value="WD40/YVTN_repeat-like_dom_sf"/>
</dbReference>
<dbReference type="AlphaFoldDB" id="X1JHE5"/>
<reference evidence="1" key="1">
    <citation type="journal article" date="2014" name="Front. Microbiol.">
        <title>High frequency of phylogenetically diverse reductive dehalogenase-homologous genes in deep subseafloor sedimentary metagenomes.</title>
        <authorList>
            <person name="Kawai M."/>
            <person name="Futagami T."/>
            <person name="Toyoda A."/>
            <person name="Takaki Y."/>
            <person name="Nishi S."/>
            <person name="Hori S."/>
            <person name="Arai W."/>
            <person name="Tsubouchi T."/>
            <person name="Morono Y."/>
            <person name="Uchiyama I."/>
            <person name="Ito T."/>
            <person name="Fujiyama A."/>
            <person name="Inagaki F."/>
            <person name="Takami H."/>
        </authorList>
    </citation>
    <scope>NUCLEOTIDE SEQUENCE</scope>
    <source>
        <strain evidence="1">Expedition CK06-06</strain>
    </source>
</reference>
<gene>
    <name evidence="1" type="ORF">S03H2_57390</name>
</gene>
<protein>
    <recommendedName>
        <fullName evidence="2">Sortilin N-terminal domain-containing protein</fullName>
    </recommendedName>
</protein>
<organism evidence="1">
    <name type="scientific">marine sediment metagenome</name>
    <dbReference type="NCBI Taxonomy" id="412755"/>
    <lineage>
        <taxon>unclassified sequences</taxon>
        <taxon>metagenomes</taxon>
        <taxon>ecological metagenomes</taxon>
    </lineage>
</organism>